<gene>
    <name evidence="1" type="ORF">METZ01_LOCUS163705</name>
</gene>
<protein>
    <submittedName>
        <fullName evidence="1">Uncharacterized protein</fullName>
    </submittedName>
</protein>
<name>A0A382BBD5_9ZZZZ</name>
<feature type="non-terminal residue" evidence="1">
    <location>
        <position position="40"/>
    </location>
</feature>
<dbReference type="EMBL" id="UINC01028947">
    <property type="protein sequence ID" value="SVB10851.1"/>
    <property type="molecule type" value="Genomic_DNA"/>
</dbReference>
<reference evidence="1" key="1">
    <citation type="submission" date="2018-05" db="EMBL/GenBank/DDBJ databases">
        <authorList>
            <person name="Lanie J.A."/>
            <person name="Ng W.-L."/>
            <person name="Kazmierczak K.M."/>
            <person name="Andrzejewski T.M."/>
            <person name="Davidsen T.M."/>
            <person name="Wayne K.J."/>
            <person name="Tettelin H."/>
            <person name="Glass J.I."/>
            <person name="Rusch D."/>
            <person name="Podicherti R."/>
            <person name="Tsui H.-C.T."/>
            <person name="Winkler M.E."/>
        </authorList>
    </citation>
    <scope>NUCLEOTIDE SEQUENCE</scope>
</reference>
<proteinExistence type="predicted"/>
<sequence length="40" mass="4275">MKHLLLTTIAAVVLAINAFASPIHTAAERGDLAVVQFELE</sequence>
<organism evidence="1">
    <name type="scientific">marine metagenome</name>
    <dbReference type="NCBI Taxonomy" id="408172"/>
    <lineage>
        <taxon>unclassified sequences</taxon>
        <taxon>metagenomes</taxon>
        <taxon>ecological metagenomes</taxon>
    </lineage>
</organism>
<evidence type="ECO:0000313" key="1">
    <source>
        <dbReference type="EMBL" id="SVB10851.1"/>
    </source>
</evidence>
<dbReference type="AlphaFoldDB" id="A0A382BBD5"/>
<accession>A0A382BBD5</accession>